<dbReference type="Pfam" id="PF17390">
    <property type="entry name" value="Bac_rhamnosid_C"/>
    <property type="match status" value="1"/>
</dbReference>
<reference evidence="3" key="1">
    <citation type="journal article" date="2019" name="Int. J. Syst. Evol. Microbiol.">
        <title>The Global Catalogue of Microorganisms (GCM) 10K type strain sequencing project: providing services to taxonomists for standard genome sequencing and annotation.</title>
        <authorList>
            <consortium name="The Broad Institute Genomics Platform"/>
            <consortium name="The Broad Institute Genome Sequencing Center for Infectious Disease"/>
            <person name="Wu L."/>
            <person name="Ma J."/>
        </authorList>
    </citation>
    <scope>NUCLEOTIDE SEQUENCE [LARGE SCALE GENOMIC DNA]</scope>
    <source>
        <strain evidence="3">CCUG 62763</strain>
    </source>
</reference>
<keyword evidence="3" id="KW-1185">Reference proteome</keyword>
<dbReference type="InterPro" id="IPR035398">
    <property type="entry name" value="Bac_rhamnosid_C"/>
</dbReference>
<comment type="caution">
    <text evidence="2">The sequence shown here is derived from an EMBL/GenBank/DDBJ whole genome shotgun (WGS) entry which is preliminary data.</text>
</comment>
<name>A0ABV9LHI3_9ACTN</name>
<feature type="domain" description="Alpha-L-rhamnosidase C-terminal" evidence="1">
    <location>
        <begin position="7"/>
        <end position="59"/>
    </location>
</feature>
<protein>
    <submittedName>
        <fullName evidence="2">Alpha-L-rhamnosidase C-terminal domain-containing protein</fullName>
    </submittedName>
</protein>
<evidence type="ECO:0000313" key="2">
    <source>
        <dbReference type="EMBL" id="MFC4693357.1"/>
    </source>
</evidence>
<evidence type="ECO:0000313" key="3">
    <source>
        <dbReference type="Proteomes" id="UP001596025"/>
    </source>
</evidence>
<dbReference type="Proteomes" id="UP001596025">
    <property type="component" value="Unassembled WGS sequence"/>
</dbReference>
<dbReference type="RefSeq" id="WP_387988077.1">
    <property type="nucleotide sequence ID" value="NZ_JBHSGR010000007.1"/>
</dbReference>
<evidence type="ECO:0000259" key="1">
    <source>
        <dbReference type="Pfam" id="PF17390"/>
    </source>
</evidence>
<dbReference type="InterPro" id="IPR016007">
    <property type="entry name" value="Alpha_rhamnosid"/>
</dbReference>
<proteinExistence type="predicted"/>
<dbReference type="Gene3D" id="2.60.420.10">
    <property type="entry name" value="Maltose phosphorylase, domain 3"/>
    <property type="match status" value="1"/>
</dbReference>
<dbReference type="PANTHER" id="PTHR33307">
    <property type="entry name" value="ALPHA-RHAMNOSIDASE (EUROFUNG)"/>
    <property type="match status" value="1"/>
</dbReference>
<gene>
    <name evidence="2" type="ORF">ACFO3M_08170</name>
</gene>
<dbReference type="PANTHER" id="PTHR33307:SF6">
    <property type="entry name" value="ALPHA-RHAMNOSIDASE (EUROFUNG)-RELATED"/>
    <property type="match status" value="1"/>
</dbReference>
<sequence length="100" mass="10773">MVTGYSPRPGGRLTSASTAHLTSYGRAAVAWRREGGRLTVDVAVPTGTTAVITLPQEGARPERVGPGRHRFEWALRAPRWREPPSVSLAPRPSSASDTRV</sequence>
<organism evidence="2 3">
    <name type="scientific">Geodermatophilus arenarius</name>
    <dbReference type="NCBI Taxonomy" id="1137990"/>
    <lineage>
        <taxon>Bacteria</taxon>
        <taxon>Bacillati</taxon>
        <taxon>Actinomycetota</taxon>
        <taxon>Actinomycetes</taxon>
        <taxon>Geodermatophilales</taxon>
        <taxon>Geodermatophilaceae</taxon>
        <taxon>Geodermatophilus</taxon>
    </lineage>
</organism>
<dbReference type="EMBL" id="JBHSGR010000007">
    <property type="protein sequence ID" value="MFC4693357.1"/>
    <property type="molecule type" value="Genomic_DNA"/>
</dbReference>
<accession>A0ABV9LHI3</accession>